<evidence type="ECO:0000256" key="1">
    <source>
        <dbReference type="SAM" id="SignalP"/>
    </source>
</evidence>
<proteinExistence type="predicted"/>
<gene>
    <name evidence="2" type="ORF">HMPREF9460_01118</name>
</gene>
<evidence type="ECO:0000313" key="3">
    <source>
        <dbReference type="Proteomes" id="UP000029585"/>
    </source>
</evidence>
<dbReference type="HOGENOM" id="CLU_637285_0_0_9"/>
<feature type="signal peptide" evidence="1">
    <location>
        <begin position="1"/>
        <end position="27"/>
    </location>
</feature>
<keyword evidence="3" id="KW-1185">Reference proteome</keyword>
<dbReference type="AlphaFoldDB" id="A0A096CNJ6"/>
<name>A0A096CNJ6_FLAPL</name>
<dbReference type="Proteomes" id="UP000029585">
    <property type="component" value="Unassembled WGS sequence"/>
</dbReference>
<accession>A0A096CNJ6</accession>
<organism evidence="2 3">
    <name type="scientific">Flavonifractor plautii 1_3_50AFAA</name>
    <dbReference type="NCBI Taxonomy" id="742738"/>
    <lineage>
        <taxon>Bacteria</taxon>
        <taxon>Bacillati</taxon>
        <taxon>Bacillota</taxon>
        <taxon>Clostridia</taxon>
        <taxon>Eubacteriales</taxon>
        <taxon>Oscillospiraceae</taxon>
        <taxon>Flavonifractor</taxon>
    </lineage>
</organism>
<feature type="chain" id="PRO_5001926227" evidence="1">
    <location>
        <begin position="28"/>
        <end position="430"/>
    </location>
</feature>
<protein>
    <submittedName>
        <fullName evidence="2">Uncharacterized protein</fullName>
    </submittedName>
</protein>
<reference evidence="2 3" key="1">
    <citation type="submission" date="2011-08" db="EMBL/GenBank/DDBJ databases">
        <title>The Genome Sequence of Clostridium orbiscindens 1_3_50AFAA.</title>
        <authorList>
            <consortium name="The Broad Institute Genome Sequencing Platform"/>
            <person name="Earl A."/>
            <person name="Ward D."/>
            <person name="Feldgarden M."/>
            <person name="Gevers D."/>
            <person name="Daigneault M."/>
            <person name="Strauss J."/>
            <person name="Allen-Vercoe E."/>
            <person name="Young S.K."/>
            <person name="Zeng Q."/>
            <person name="Gargeya S."/>
            <person name="Fitzgerald M."/>
            <person name="Haas B."/>
            <person name="Abouelleil A."/>
            <person name="Alvarado L."/>
            <person name="Arachchi H.M."/>
            <person name="Berlin A."/>
            <person name="Brown A."/>
            <person name="Chapman S.B."/>
            <person name="Chen Z."/>
            <person name="Dunbar C."/>
            <person name="Freedman E."/>
            <person name="Gearin G."/>
            <person name="Gellesch M."/>
            <person name="Goldberg J."/>
            <person name="Griggs A."/>
            <person name="Gujja S."/>
            <person name="Heiman D."/>
            <person name="Howarth C."/>
            <person name="Larson L."/>
            <person name="Lui A."/>
            <person name="MacDonald P.J.P."/>
            <person name="Montmayeur A."/>
            <person name="Murphy C."/>
            <person name="Neiman D."/>
            <person name="Pearson M."/>
            <person name="Priest M."/>
            <person name="Roberts A."/>
            <person name="Saif S."/>
            <person name="Shea T."/>
            <person name="Shenoy N."/>
            <person name="Sisk P."/>
            <person name="Stolte C."/>
            <person name="Sykes S."/>
            <person name="Wortman J."/>
            <person name="Nusbaum C."/>
            <person name="Birren B."/>
        </authorList>
    </citation>
    <scope>NUCLEOTIDE SEQUENCE [LARGE SCALE GENOMIC DNA]</scope>
    <source>
        <strain evidence="2 3">1_3_50AFAA</strain>
    </source>
</reference>
<keyword evidence="1" id="KW-0732">Signal</keyword>
<evidence type="ECO:0000313" key="2">
    <source>
        <dbReference type="EMBL" id="KGF56342.1"/>
    </source>
</evidence>
<comment type="caution">
    <text evidence="2">The sequence shown here is derived from an EMBL/GenBank/DDBJ whole genome shotgun (WGS) entry which is preliminary data.</text>
</comment>
<sequence length="430" mass="47183">MNWNWKKMISIVLVVTVCTTGSAIAQAVECDVPQYTFSDENIEIVDPALFYDLFTQENDINAIQDDTLDASYKYTFAPWEDNADKSDVSVDFVVVVNGVPAYGSATGVVDAYDINAGSILWAGPLNGSIDINGYKYPLILGFTKMEPSQEVCLSITIQSFDNHPNMEPVYFSIGTPLITDGVEEYIRNRQVAVGADDISGVVSDDAFKANDFYQIGSDFGNFNGGLGGTSGIGQESFVYGNATTGTVMVTLRTHGDRIDKAFSGAGVSNSFVSRLMIKLNRQDYTDDSYSWIVGIEQYDFPSSSFGKSGELLMPLFNEILGVMGVPSNVISSALSGLTGVVTKENASTDAYYVSCEFSLLEEARFDKIETGLPIVFQLDHNSNYTGYSDYASSTEIMYRTYFKPHSANKGTYYYTSCEDTFIPFQITLPE</sequence>
<dbReference type="RefSeq" id="WP_009261513.1">
    <property type="nucleotide sequence ID" value="NZ_KN174162.1"/>
</dbReference>
<dbReference type="EMBL" id="ADLO01000043">
    <property type="protein sequence ID" value="KGF56342.1"/>
    <property type="molecule type" value="Genomic_DNA"/>
</dbReference>
<dbReference type="PATRIC" id="fig|742738.3.peg.1159"/>